<evidence type="ECO:0000259" key="4">
    <source>
        <dbReference type="SMART" id="SM00363"/>
    </source>
</evidence>
<dbReference type="InterPro" id="IPR002877">
    <property type="entry name" value="RNA_MeTrfase_FtsJ_dom"/>
</dbReference>
<dbReference type="PIRSF" id="PIRSF005578">
    <property type="entry name" value="TlyA"/>
    <property type="match status" value="1"/>
</dbReference>
<dbReference type="InterPro" id="IPR047048">
    <property type="entry name" value="TlyA"/>
</dbReference>
<keyword evidence="6" id="KW-1185">Reference proteome</keyword>
<dbReference type="NCBIfam" id="TIGR00478">
    <property type="entry name" value="tly"/>
    <property type="match status" value="1"/>
</dbReference>
<dbReference type="InterPro" id="IPR029063">
    <property type="entry name" value="SAM-dependent_MTases_sf"/>
</dbReference>
<comment type="similarity">
    <text evidence="2">Belongs to the TlyA family.</text>
</comment>
<dbReference type="Proteomes" id="UP000419017">
    <property type="component" value="Unassembled WGS sequence"/>
</dbReference>
<dbReference type="EMBL" id="CABWIB010000001">
    <property type="protein sequence ID" value="VWL85386.1"/>
    <property type="molecule type" value="Genomic_DNA"/>
</dbReference>
<dbReference type="SMART" id="SM00363">
    <property type="entry name" value="S4"/>
    <property type="match status" value="1"/>
</dbReference>
<name>A0A6I8M7I4_9FUSO</name>
<dbReference type="AlphaFoldDB" id="A0A6I8M7I4"/>
<dbReference type="SUPFAM" id="SSF53335">
    <property type="entry name" value="S-adenosyl-L-methionine-dependent methyltransferases"/>
    <property type="match status" value="1"/>
</dbReference>
<feature type="domain" description="RNA-binding S4" evidence="4">
    <location>
        <begin position="3"/>
        <end position="67"/>
    </location>
</feature>
<reference evidence="5 6" key="1">
    <citation type="submission" date="2019-10" db="EMBL/GenBank/DDBJ databases">
        <authorList>
            <person name="Blom J."/>
        </authorList>
    </citation>
    <scope>NUCLEOTIDE SEQUENCE [LARGE SCALE GENOMIC DNA]</scope>
    <source>
        <strain evidence="5 6">ES3154-GLU</strain>
    </source>
</reference>
<dbReference type="CDD" id="cd02440">
    <property type="entry name" value="AdoMet_MTases"/>
    <property type="match status" value="1"/>
</dbReference>
<dbReference type="Pfam" id="PF01728">
    <property type="entry name" value="FtsJ"/>
    <property type="match status" value="1"/>
</dbReference>
<proteinExistence type="inferred from homology"/>
<dbReference type="Gene3D" id="3.10.290.10">
    <property type="entry name" value="RNA-binding S4 domain"/>
    <property type="match status" value="1"/>
</dbReference>
<dbReference type="Gene3D" id="3.40.50.150">
    <property type="entry name" value="Vaccinia Virus protein VP39"/>
    <property type="match status" value="1"/>
</dbReference>
<dbReference type="PANTHER" id="PTHR32319:SF0">
    <property type="entry name" value="BACTERIAL HEMOLYSIN-LIKE PROTEIN"/>
    <property type="match status" value="1"/>
</dbReference>
<dbReference type="GO" id="GO:0003723">
    <property type="term" value="F:RNA binding"/>
    <property type="evidence" value="ECO:0007669"/>
    <property type="project" value="UniProtKB-KW"/>
</dbReference>
<accession>A0A6I8M7I4</accession>
<dbReference type="Pfam" id="PF01479">
    <property type="entry name" value="S4"/>
    <property type="match status" value="1"/>
</dbReference>
<evidence type="ECO:0000313" key="6">
    <source>
        <dbReference type="Proteomes" id="UP000419017"/>
    </source>
</evidence>
<dbReference type="InterPro" id="IPR002942">
    <property type="entry name" value="S4_RNA-bd"/>
</dbReference>
<dbReference type="PANTHER" id="PTHR32319">
    <property type="entry name" value="BACTERIAL HEMOLYSIN-LIKE PROTEIN"/>
    <property type="match status" value="1"/>
</dbReference>
<evidence type="ECO:0000256" key="1">
    <source>
        <dbReference type="ARBA" id="ARBA00022884"/>
    </source>
</evidence>
<keyword evidence="1 3" id="KW-0694">RNA-binding</keyword>
<evidence type="ECO:0000256" key="3">
    <source>
        <dbReference type="PROSITE-ProRule" id="PRU00182"/>
    </source>
</evidence>
<dbReference type="RefSeq" id="WP_156683384.1">
    <property type="nucleotide sequence ID" value="NZ_CABWIB010000001.1"/>
</dbReference>
<dbReference type="InterPro" id="IPR004538">
    <property type="entry name" value="Hemolysin_A/TlyA"/>
</dbReference>
<dbReference type="InterPro" id="IPR036986">
    <property type="entry name" value="S4_RNA-bd_sf"/>
</dbReference>
<dbReference type="GO" id="GO:0032259">
    <property type="term" value="P:methylation"/>
    <property type="evidence" value="ECO:0007669"/>
    <property type="project" value="InterPro"/>
</dbReference>
<protein>
    <submittedName>
        <fullName evidence="5">Hemolysin A</fullName>
    </submittedName>
</protein>
<organism evidence="5 6">
    <name type="scientific">Oceanivirga miroungae</name>
    <dbReference type="NCBI Taxonomy" id="1130046"/>
    <lineage>
        <taxon>Bacteria</taxon>
        <taxon>Fusobacteriati</taxon>
        <taxon>Fusobacteriota</taxon>
        <taxon>Fusobacteriia</taxon>
        <taxon>Fusobacteriales</taxon>
        <taxon>Leptotrichiaceae</taxon>
        <taxon>Oceanivirga</taxon>
    </lineage>
</organism>
<dbReference type="GO" id="GO:0008168">
    <property type="term" value="F:methyltransferase activity"/>
    <property type="evidence" value="ECO:0007669"/>
    <property type="project" value="InterPro"/>
</dbReference>
<evidence type="ECO:0000313" key="5">
    <source>
        <dbReference type="EMBL" id="VWL85386.1"/>
    </source>
</evidence>
<dbReference type="PROSITE" id="PS50889">
    <property type="entry name" value="S4"/>
    <property type="match status" value="1"/>
</dbReference>
<dbReference type="SUPFAM" id="SSF55174">
    <property type="entry name" value="Alpha-L RNA-binding motif"/>
    <property type="match status" value="1"/>
</dbReference>
<gene>
    <name evidence="5" type="ORF">OMES3154_00671</name>
</gene>
<sequence length="246" mass="27889">MKIRLDQYLVDKGYFDSREKAKRSIMAADVIINENAITKAGTMIKEEDIKSVRIKNKLNFVSRGALKLLGAINEWKIDFNNKVVLDIGASTGGFTDCSLRHGASYVYAVDVGTNQLAYSLRQNEKVKSIENTHINKLEESELEYGLADIVVCDVSFISLTKIIEFVYKFSKDNSSCILLIKPQFEVGPENIGKNGVVKEEKYREYAISKVLEEMKKYEYEIIGIKESPIKGAKGNIEYLMYARKKV</sequence>
<evidence type="ECO:0000256" key="2">
    <source>
        <dbReference type="ARBA" id="ARBA00029460"/>
    </source>
</evidence>